<accession>A0ABQ3K6C2</accession>
<proteinExistence type="predicted"/>
<gene>
    <name evidence="2" type="ORF">GCM10017783_11720</name>
</gene>
<name>A0ABQ3K6C2_9DEIO</name>
<dbReference type="Pfam" id="PF08378">
    <property type="entry name" value="NERD"/>
    <property type="match status" value="1"/>
</dbReference>
<evidence type="ECO:0000313" key="2">
    <source>
        <dbReference type="EMBL" id="GHG01158.1"/>
    </source>
</evidence>
<organism evidence="2 3">
    <name type="scientific">Deinococcus piscis</name>
    <dbReference type="NCBI Taxonomy" id="394230"/>
    <lineage>
        <taxon>Bacteria</taxon>
        <taxon>Thermotogati</taxon>
        <taxon>Deinococcota</taxon>
        <taxon>Deinococci</taxon>
        <taxon>Deinococcales</taxon>
        <taxon>Deinococcaceae</taxon>
        <taxon>Deinococcus</taxon>
    </lineage>
</organism>
<dbReference type="Proteomes" id="UP000632154">
    <property type="component" value="Unassembled WGS sequence"/>
</dbReference>
<evidence type="ECO:0000313" key="3">
    <source>
        <dbReference type="Proteomes" id="UP000632154"/>
    </source>
</evidence>
<comment type="caution">
    <text evidence="2">The sequence shown here is derived from an EMBL/GenBank/DDBJ whole genome shotgun (WGS) entry which is preliminary data.</text>
</comment>
<keyword evidence="3" id="KW-1185">Reference proteome</keyword>
<dbReference type="PROSITE" id="PS50965">
    <property type="entry name" value="NERD"/>
    <property type="match status" value="1"/>
</dbReference>
<protein>
    <recommendedName>
        <fullName evidence="1">NERD domain-containing protein</fullName>
    </recommendedName>
</protein>
<feature type="domain" description="NERD" evidence="1">
    <location>
        <begin position="1"/>
        <end position="110"/>
    </location>
</feature>
<reference evidence="3" key="1">
    <citation type="journal article" date="2019" name="Int. J. Syst. Evol. Microbiol.">
        <title>The Global Catalogue of Microorganisms (GCM) 10K type strain sequencing project: providing services to taxonomists for standard genome sequencing and annotation.</title>
        <authorList>
            <consortium name="The Broad Institute Genomics Platform"/>
            <consortium name="The Broad Institute Genome Sequencing Center for Infectious Disease"/>
            <person name="Wu L."/>
            <person name="Ma J."/>
        </authorList>
    </citation>
    <scope>NUCLEOTIDE SEQUENCE [LARGE SCALE GENOMIC DNA]</scope>
    <source>
        <strain evidence="3">CGMCC 1.18439</strain>
    </source>
</reference>
<sequence>MAFYLRRAFGETAEVLVFHDLRLCYGGEHAQLDHLIFHRAGLIVIESKSVTSAVKINAREEWARQWEGAWSGMPSPLLQARRQGKVLHQLLEANAGVLRSRLAFGLLQGGFGALPVDVLVAISDDGLIHYERELPHIAAQVKKADQIPDRARELMAHHRRLASVFHLGRESLDKGLMLPEADFERTRDFLLAHDAENLRADLTGASSKQTAASSTLPVARVQPTTLHVSGKQTRPPQCSKCGSKRLSILYKHSYYFKCGDCGGNTALRRTCPQCGALLKTRKQGQRFYGDCPGCTTSEHFFTNP</sequence>
<evidence type="ECO:0000259" key="1">
    <source>
        <dbReference type="PROSITE" id="PS50965"/>
    </source>
</evidence>
<dbReference type="EMBL" id="BNAL01000011">
    <property type="protein sequence ID" value="GHG01158.1"/>
    <property type="molecule type" value="Genomic_DNA"/>
</dbReference>
<dbReference type="InterPro" id="IPR011528">
    <property type="entry name" value="NERD"/>
</dbReference>